<name>A0A5M8FFE8_9GAMM</name>
<sequence length="878" mass="92111">MRPTPSPVLRRLFLGSLRRRRLATALSLLAIALGVTLGLAVQLIHAAAIEEFDRGVRLVTGVADLQAVGPRMGFDEALYPRLARRPEIDSASPVLEVQAQLPEHQRRLRLLGVDVFRVGAVTPGLLPVPEAEADPGPETGAGRDTADVAGAAQAADAGSADAAADRFAILREDVVFLSPAALNRLGLSVGDRLQVQAGTQTLGLRVAGRVPGAGLDQELAVMDIAAAQQAFDRLGRLTRVDLRLVAGMDPKRARDALQGQMPAGIVLRTPEESADEVLGLSRAYRVNLTMLAAIALLTGGFLVFSTQLLAVVRRRREFAFLRALGLGRRRLLGGLLAEGAVLGLVGGLLGILLSYLLAALAMGFLGGDLGAGFFQGLQPQLRAQPVVTLIYLGLAVLAGVAGAWLPAREAARMLPAHGLRSGDESEVFRGRPRWGLAGLVLAAALVSALLPSVGGIPVFGYAAVALVLVGAVLVLPGVTPWGLRLLPVHRPLPRLARARLSAAPGQVAVAGAGVVASVALAVSMAIMVSSFRVSLDDWLGRMLPADLYLRAAESDASGYLEPAAVAAVEALPGVIRVRPVRFDTVRITGVDGPVALIARPVAGTSGLPLVAGGPPSASTSRLETSRDAAAEGRPVWLSEALADRLQLGIGDALSLPLGGRAHGFRVQGVWRDYARQQGAAVIELSDYRALSGDQRTNDVGIFLAPSAQPEQVMAQIREALDGGFSEMIQPGALRAIILQVFDRTFLVTYLMEAVAVLIGLFGISTTYAALADSRRKEFGILRHLGLRRREIGNLLAMEAALSAAIGVLVGLAAGGAIALVLVEVINWQSFGWSMDIRLPVGVLAGFSLAMVLLAAVAARLSGYQAMRQDAVLAVREDW</sequence>
<reference evidence="9 10" key="1">
    <citation type="submission" date="2019-09" db="EMBL/GenBank/DDBJ databases">
        <title>Whole-genome sequence of the purple sulfur bacterium Thiohalocapsa marina DSM 19078.</title>
        <authorList>
            <person name="Kyndt J.A."/>
            <person name="Meyer T.E."/>
        </authorList>
    </citation>
    <scope>NUCLEOTIDE SEQUENCE [LARGE SCALE GENOMIC DNA]</scope>
    <source>
        <strain evidence="9 10">DSM 19078</strain>
    </source>
</reference>
<keyword evidence="10" id="KW-1185">Reference proteome</keyword>
<dbReference type="GO" id="GO:0098797">
    <property type="term" value="C:plasma membrane protein complex"/>
    <property type="evidence" value="ECO:0007669"/>
    <property type="project" value="TreeGrafter"/>
</dbReference>
<proteinExistence type="inferred from homology"/>
<evidence type="ECO:0000256" key="1">
    <source>
        <dbReference type="ARBA" id="ARBA00004651"/>
    </source>
</evidence>
<feature type="transmembrane region" description="Helical" evidence="7">
    <location>
        <begin position="290"/>
        <end position="312"/>
    </location>
</feature>
<dbReference type="EMBL" id="VWXX01000033">
    <property type="protein sequence ID" value="KAA6183419.1"/>
    <property type="molecule type" value="Genomic_DNA"/>
</dbReference>
<gene>
    <name evidence="9" type="ORF">F2Q65_15830</name>
</gene>
<feature type="domain" description="ABC3 transporter permease C-terminal" evidence="8">
    <location>
        <begin position="753"/>
        <end position="869"/>
    </location>
</feature>
<keyword evidence="4 7" id="KW-0812">Transmembrane</keyword>
<evidence type="ECO:0000313" key="10">
    <source>
        <dbReference type="Proteomes" id="UP000322981"/>
    </source>
</evidence>
<feature type="transmembrane region" description="Helical" evidence="7">
    <location>
        <begin position="385"/>
        <end position="405"/>
    </location>
</feature>
<accession>A0A5M8FFE8</accession>
<keyword evidence="6 7" id="KW-0472">Membrane</keyword>
<dbReference type="PANTHER" id="PTHR30489">
    <property type="entry name" value="LIPOPROTEIN-RELEASING SYSTEM TRANSMEMBRANE PROTEIN LOLE"/>
    <property type="match status" value="1"/>
</dbReference>
<feature type="transmembrane region" description="Helical" evidence="7">
    <location>
        <begin position="840"/>
        <end position="858"/>
    </location>
</feature>
<comment type="similarity">
    <text evidence="2">Belongs to the ABC-4 integral membrane protein family. LolC/E subfamily.</text>
</comment>
<keyword evidence="3" id="KW-1003">Cell membrane</keyword>
<dbReference type="InterPro" id="IPR051447">
    <property type="entry name" value="Lipoprotein-release_system"/>
</dbReference>
<evidence type="ECO:0000256" key="3">
    <source>
        <dbReference type="ARBA" id="ARBA00022475"/>
    </source>
</evidence>
<evidence type="ECO:0000256" key="4">
    <source>
        <dbReference type="ARBA" id="ARBA00022692"/>
    </source>
</evidence>
<protein>
    <submittedName>
        <fullName evidence="9">ABC transporter permease</fullName>
    </submittedName>
</protein>
<dbReference type="InterPro" id="IPR003838">
    <property type="entry name" value="ABC3_permease_C"/>
</dbReference>
<feature type="transmembrane region" description="Helical" evidence="7">
    <location>
        <begin position="459"/>
        <end position="486"/>
    </location>
</feature>
<feature type="domain" description="ABC3 transporter permease C-terminal" evidence="8">
    <location>
        <begin position="290"/>
        <end position="413"/>
    </location>
</feature>
<keyword evidence="5 7" id="KW-1133">Transmembrane helix</keyword>
<evidence type="ECO:0000256" key="5">
    <source>
        <dbReference type="ARBA" id="ARBA00022989"/>
    </source>
</evidence>
<dbReference type="AlphaFoldDB" id="A0A5M8FFE8"/>
<evidence type="ECO:0000259" key="8">
    <source>
        <dbReference type="Pfam" id="PF02687"/>
    </source>
</evidence>
<feature type="transmembrane region" description="Helical" evidence="7">
    <location>
        <begin position="332"/>
        <end position="365"/>
    </location>
</feature>
<organism evidence="9 10">
    <name type="scientific">Thiohalocapsa marina</name>
    <dbReference type="NCBI Taxonomy" id="424902"/>
    <lineage>
        <taxon>Bacteria</taxon>
        <taxon>Pseudomonadati</taxon>
        <taxon>Pseudomonadota</taxon>
        <taxon>Gammaproteobacteria</taxon>
        <taxon>Chromatiales</taxon>
        <taxon>Chromatiaceae</taxon>
        <taxon>Thiohalocapsa</taxon>
    </lineage>
</organism>
<dbReference type="GO" id="GO:0044874">
    <property type="term" value="P:lipoprotein localization to outer membrane"/>
    <property type="evidence" value="ECO:0007669"/>
    <property type="project" value="TreeGrafter"/>
</dbReference>
<evidence type="ECO:0000256" key="6">
    <source>
        <dbReference type="ARBA" id="ARBA00023136"/>
    </source>
</evidence>
<dbReference type="PANTHER" id="PTHR30489:SF0">
    <property type="entry name" value="LIPOPROTEIN-RELEASING SYSTEM TRANSMEMBRANE PROTEIN LOLE"/>
    <property type="match status" value="1"/>
</dbReference>
<feature type="transmembrane region" description="Helical" evidence="7">
    <location>
        <begin position="746"/>
        <end position="770"/>
    </location>
</feature>
<comment type="subcellular location">
    <subcellularLocation>
        <location evidence="1">Cell membrane</location>
        <topology evidence="1">Multi-pass membrane protein</topology>
    </subcellularLocation>
</comment>
<dbReference type="OrthoDB" id="343744at2"/>
<evidence type="ECO:0000313" key="9">
    <source>
        <dbReference type="EMBL" id="KAA6183419.1"/>
    </source>
</evidence>
<dbReference type="Proteomes" id="UP000322981">
    <property type="component" value="Unassembled WGS sequence"/>
</dbReference>
<feature type="transmembrane region" description="Helical" evidence="7">
    <location>
        <begin position="507"/>
        <end position="528"/>
    </location>
</feature>
<evidence type="ECO:0000256" key="2">
    <source>
        <dbReference type="ARBA" id="ARBA00005236"/>
    </source>
</evidence>
<feature type="transmembrane region" description="Helical" evidence="7">
    <location>
        <begin position="791"/>
        <end position="820"/>
    </location>
</feature>
<dbReference type="RefSeq" id="WP_150094381.1">
    <property type="nucleotide sequence ID" value="NZ_JBFUOH010000111.1"/>
</dbReference>
<dbReference type="Pfam" id="PF02687">
    <property type="entry name" value="FtsX"/>
    <property type="match status" value="2"/>
</dbReference>
<comment type="caution">
    <text evidence="9">The sequence shown here is derived from an EMBL/GenBank/DDBJ whole genome shotgun (WGS) entry which is preliminary data.</text>
</comment>
<evidence type="ECO:0000256" key="7">
    <source>
        <dbReference type="SAM" id="Phobius"/>
    </source>
</evidence>
<feature type="transmembrane region" description="Helical" evidence="7">
    <location>
        <begin position="434"/>
        <end position="453"/>
    </location>
</feature>